<dbReference type="EMBL" id="FMZX01000020">
    <property type="protein sequence ID" value="SDE15343.1"/>
    <property type="molecule type" value="Genomic_DNA"/>
</dbReference>
<feature type="compositionally biased region" description="Basic and acidic residues" evidence="1">
    <location>
        <begin position="151"/>
        <end position="162"/>
    </location>
</feature>
<dbReference type="AlphaFoldDB" id="A0A1G7AKS4"/>
<feature type="region of interest" description="Disordered" evidence="1">
    <location>
        <begin position="270"/>
        <end position="407"/>
    </location>
</feature>
<feature type="compositionally biased region" description="Basic and acidic residues" evidence="1">
    <location>
        <begin position="1"/>
        <end position="20"/>
    </location>
</feature>
<accession>A0A1G7AKS4</accession>
<feature type="compositionally biased region" description="Low complexity" evidence="1">
    <location>
        <begin position="377"/>
        <end position="392"/>
    </location>
</feature>
<feature type="compositionally biased region" description="Basic and acidic residues" evidence="1">
    <location>
        <begin position="289"/>
        <end position="302"/>
    </location>
</feature>
<feature type="compositionally biased region" description="Basic residues" evidence="1">
    <location>
        <begin position="21"/>
        <end position="41"/>
    </location>
</feature>
<organism evidence="2 3">
    <name type="scientific">Belnapia rosea</name>
    <dbReference type="NCBI Taxonomy" id="938405"/>
    <lineage>
        <taxon>Bacteria</taxon>
        <taxon>Pseudomonadati</taxon>
        <taxon>Pseudomonadota</taxon>
        <taxon>Alphaproteobacteria</taxon>
        <taxon>Acetobacterales</taxon>
        <taxon>Roseomonadaceae</taxon>
        <taxon>Belnapia</taxon>
    </lineage>
</organism>
<sequence length="407" mass="44120">MAGEEARHPAAEGRDAIHRAEQRRRRQRPSRRGHLPQHRGARLAPLRRQQPGKAGLSDRVEQRRQHVGAEGRLALLHMMAEGGEPPGRRRRAGGDLGVNRIRPETRHEEDALPPDGLRHHEGRHGAAERVPCIRRGQQGKQGDEVGAGAGDRPDLLEVEQDRGQPVAARYPARRRLQPDQPGMRGRPADRAAAIRPKRERAEPGRHRGNRPAGGAARRQRHVPRVARRAEDRVVGIALQGEFGDVGLAQQYQPCGAEPRHRQLVPFRDEFAEERAAPGAGQAGDGDVVLCREGHAIQRRERQPGPPAPGAGLGGGAGAGLVERDDGVEAWVQPSDTGQHRLQRLDRRERPLGEATGQGGGGEQGRVAHATIPRSRTRPAAASSAMRAMMAPAGSTPPISPTHCPAQT</sequence>
<feature type="compositionally biased region" description="Basic and acidic residues" evidence="1">
    <location>
        <begin position="56"/>
        <end position="69"/>
    </location>
</feature>
<feature type="compositionally biased region" description="Basic residues" evidence="1">
    <location>
        <begin position="217"/>
        <end position="226"/>
    </location>
</feature>
<reference evidence="2 3" key="1">
    <citation type="submission" date="2016-10" db="EMBL/GenBank/DDBJ databases">
        <authorList>
            <person name="de Groot N.N."/>
        </authorList>
    </citation>
    <scope>NUCLEOTIDE SEQUENCE [LARGE SCALE GENOMIC DNA]</scope>
    <source>
        <strain evidence="2 3">CPCC 100156</strain>
    </source>
</reference>
<protein>
    <submittedName>
        <fullName evidence="2">Uncharacterized protein</fullName>
    </submittedName>
</protein>
<feature type="compositionally biased region" description="Basic and acidic residues" evidence="1">
    <location>
        <begin position="101"/>
        <end position="127"/>
    </location>
</feature>
<proteinExistence type="predicted"/>
<gene>
    <name evidence="2" type="ORF">SAMN04487779_102038</name>
</gene>
<evidence type="ECO:0000313" key="2">
    <source>
        <dbReference type="EMBL" id="SDE15343.1"/>
    </source>
</evidence>
<feature type="region of interest" description="Disordered" evidence="1">
    <location>
        <begin position="1"/>
        <end position="226"/>
    </location>
</feature>
<dbReference type="Proteomes" id="UP000198925">
    <property type="component" value="Unassembled WGS sequence"/>
</dbReference>
<evidence type="ECO:0000256" key="1">
    <source>
        <dbReference type="SAM" id="MobiDB-lite"/>
    </source>
</evidence>
<evidence type="ECO:0000313" key="3">
    <source>
        <dbReference type="Proteomes" id="UP000198925"/>
    </source>
</evidence>
<keyword evidence="3" id="KW-1185">Reference proteome</keyword>
<name>A0A1G7AKS4_9PROT</name>
<feature type="compositionally biased region" description="Basic and acidic residues" evidence="1">
    <location>
        <begin position="342"/>
        <end position="351"/>
    </location>
</feature>